<sequence length="85" mass="9666">MKEITFEKALQTLEESVQQLETGNLPLEKALEVFERGVTMSRICAKKLDEAEQKVELLLNVTDEGEPQTTLFDMQHLQDATGKEE</sequence>
<protein>
    <recommendedName>
        <fullName evidence="6">Exodeoxyribonuclease 7 small subunit</fullName>
        <ecNumber evidence="6">3.1.11.6</ecNumber>
    </recommendedName>
    <alternativeName>
        <fullName evidence="6">Exodeoxyribonuclease VII small subunit</fullName>
        <shortName evidence="6">Exonuclease VII small subunit</shortName>
    </alternativeName>
</protein>
<organism evidence="7 8">
    <name type="scientific">candidate division KSB3 bacterium</name>
    <dbReference type="NCBI Taxonomy" id="2044937"/>
    <lineage>
        <taxon>Bacteria</taxon>
        <taxon>candidate division KSB3</taxon>
    </lineage>
</organism>
<comment type="similarity">
    <text evidence="1 6">Belongs to the XseB family.</text>
</comment>
<evidence type="ECO:0000256" key="4">
    <source>
        <dbReference type="ARBA" id="ARBA00022801"/>
    </source>
</evidence>
<comment type="subcellular location">
    <subcellularLocation>
        <location evidence="6">Cytoplasm</location>
    </subcellularLocation>
</comment>
<comment type="function">
    <text evidence="6">Bidirectionally degrades single-stranded DNA into large acid-insoluble oligonucleotides, which are then degraded further into small acid-soluble oligonucleotides.</text>
</comment>
<dbReference type="EMBL" id="WJJP01000727">
    <property type="protein sequence ID" value="MBD3327388.1"/>
    <property type="molecule type" value="Genomic_DNA"/>
</dbReference>
<comment type="caution">
    <text evidence="7">The sequence shown here is derived from an EMBL/GenBank/DDBJ whole genome shotgun (WGS) entry which is preliminary data.</text>
</comment>
<dbReference type="GO" id="GO:0009318">
    <property type="term" value="C:exodeoxyribonuclease VII complex"/>
    <property type="evidence" value="ECO:0007669"/>
    <property type="project" value="UniProtKB-UniRule"/>
</dbReference>
<comment type="subunit">
    <text evidence="6">Heterooligomer composed of large and small subunits.</text>
</comment>
<dbReference type="SUPFAM" id="SSF116842">
    <property type="entry name" value="XseB-like"/>
    <property type="match status" value="1"/>
</dbReference>
<comment type="catalytic activity">
    <reaction evidence="6">
        <text>Exonucleolytic cleavage in either 5'- to 3'- or 3'- to 5'-direction to yield nucleoside 5'-phosphates.</text>
        <dbReference type="EC" id="3.1.11.6"/>
    </reaction>
</comment>
<gene>
    <name evidence="6" type="primary">xseB</name>
    <name evidence="7" type="ORF">GF339_22570</name>
</gene>
<keyword evidence="5 6" id="KW-0269">Exonuclease</keyword>
<keyword evidence="2 6" id="KW-0963">Cytoplasm</keyword>
<evidence type="ECO:0000256" key="5">
    <source>
        <dbReference type="ARBA" id="ARBA00022839"/>
    </source>
</evidence>
<dbReference type="NCBIfam" id="NF002140">
    <property type="entry name" value="PRK00977.1-4"/>
    <property type="match status" value="1"/>
</dbReference>
<evidence type="ECO:0000256" key="2">
    <source>
        <dbReference type="ARBA" id="ARBA00022490"/>
    </source>
</evidence>
<dbReference type="NCBIfam" id="TIGR01280">
    <property type="entry name" value="xseB"/>
    <property type="match status" value="1"/>
</dbReference>
<dbReference type="InterPro" id="IPR037004">
    <property type="entry name" value="Exonuc_VII_ssu_sf"/>
</dbReference>
<evidence type="ECO:0000256" key="6">
    <source>
        <dbReference type="HAMAP-Rule" id="MF_00337"/>
    </source>
</evidence>
<dbReference type="EC" id="3.1.11.6" evidence="6"/>
<accession>A0A9D5Q8E4</accession>
<evidence type="ECO:0000256" key="3">
    <source>
        <dbReference type="ARBA" id="ARBA00022722"/>
    </source>
</evidence>
<name>A0A9D5Q8E4_9BACT</name>
<reference evidence="7" key="1">
    <citation type="submission" date="2019-11" db="EMBL/GenBank/DDBJ databases">
        <title>Microbial mats filling the niche in hypersaline microbial mats.</title>
        <authorList>
            <person name="Wong H.L."/>
            <person name="Macleod F.I."/>
            <person name="White R.A. III"/>
            <person name="Burns B.P."/>
        </authorList>
    </citation>
    <scope>NUCLEOTIDE SEQUENCE</scope>
    <source>
        <strain evidence="7">Rbin_158</strain>
    </source>
</reference>
<dbReference type="Pfam" id="PF02609">
    <property type="entry name" value="Exonuc_VII_S"/>
    <property type="match status" value="1"/>
</dbReference>
<dbReference type="Gene3D" id="1.10.287.1040">
    <property type="entry name" value="Exonuclease VII, small subunit"/>
    <property type="match status" value="1"/>
</dbReference>
<dbReference type="GO" id="GO:0005829">
    <property type="term" value="C:cytosol"/>
    <property type="evidence" value="ECO:0007669"/>
    <property type="project" value="TreeGrafter"/>
</dbReference>
<keyword evidence="3 6" id="KW-0540">Nuclease</keyword>
<dbReference type="GO" id="GO:0008855">
    <property type="term" value="F:exodeoxyribonuclease VII activity"/>
    <property type="evidence" value="ECO:0007669"/>
    <property type="project" value="UniProtKB-UniRule"/>
</dbReference>
<dbReference type="PANTHER" id="PTHR34137:SF1">
    <property type="entry name" value="EXODEOXYRIBONUCLEASE 7 SMALL SUBUNIT"/>
    <property type="match status" value="1"/>
</dbReference>
<proteinExistence type="inferred from homology"/>
<evidence type="ECO:0000256" key="1">
    <source>
        <dbReference type="ARBA" id="ARBA00009998"/>
    </source>
</evidence>
<dbReference type="HAMAP" id="MF_00337">
    <property type="entry name" value="Exonuc_7_S"/>
    <property type="match status" value="1"/>
</dbReference>
<evidence type="ECO:0000313" key="7">
    <source>
        <dbReference type="EMBL" id="MBD3327388.1"/>
    </source>
</evidence>
<evidence type="ECO:0000313" key="8">
    <source>
        <dbReference type="Proteomes" id="UP000649604"/>
    </source>
</evidence>
<keyword evidence="4 6" id="KW-0378">Hydrolase</keyword>
<dbReference type="AlphaFoldDB" id="A0A9D5Q8E4"/>
<dbReference type="GO" id="GO:0006308">
    <property type="term" value="P:DNA catabolic process"/>
    <property type="evidence" value="ECO:0007669"/>
    <property type="project" value="UniProtKB-UniRule"/>
</dbReference>
<dbReference type="Proteomes" id="UP000649604">
    <property type="component" value="Unassembled WGS sequence"/>
</dbReference>
<dbReference type="PANTHER" id="PTHR34137">
    <property type="entry name" value="EXODEOXYRIBONUCLEASE 7 SMALL SUBUNIT"/>
    <property type="match status" value="1"/>
</dbReference>
<dbReference type="InterPro" id="IPR003761">
    <property type="entry name" value="Exonuc_VII_S"/>
</dbReference>